<evidence type="ECO:0000256" key="1">
    <source>
        <dbReference type="ARBA" id="ARBA00004370"/>
    </source>
</evidence>
<keyword evidence="2 7" id="KW-0813">Transport</keyword>
<dbReference type="InterPro" id="IPR001775">
    <property type="entry name" value="GspD/PilQ"/>
</dbReference>
<dbReference type="InterPro" id="IPR005644">
    <property type="entry name" value="NolW-like"/>
</dbReference>
<dbReference type="GO" id="GO:0009306">
    <property type="term" value="P:protein secretion"/>
    <property type="evidence" value="ECO:0007669"/>
    <property type="project" value="InterPro"/>
</dbReference>
<accession>A0A1U9UST7</accession>
<organism evidence="11 12">
    <name type="scientific">Cupriavidus necator</name>
    <name type="common">Alcaligenes eutrophus</name>
    <name type="synonym">Ralstonia eutropha</name>
    <dbReference type="NCBI Taxonomy" id="106590"/>
    <lineage>
        <taxon>Bacteria</taxon>
        <taxon>Pseudomonadati</taxon>
        <taxon>Pseudomonadota</taxon>
        <taxon>Betaproteobacteria</taxon>
        <taxon>Burkholderiales</taxon>
        <taxon>Burkholderiaceae</taxon>
        <taxon>Cupriavidus</taxon>
    </lineage>
</organism>
<dbReference type="PROSITE" id="PS51257">
    <property type="entry name" value="PROKAR_LIPOPROTEIN"/>
    <property type="match status" value="1"/>
</dbReference>
<feature type="chain" id="PRO_5012120759" evidence="9">
    <location>
        <begin position="24"/>
        <end position="665"/>
    </location>
</feature>
<dbReference type="Pfam" id="PF00263">
    <property type="entry name" value="Secretin"/>
    <property type="match status" value="1"/>
</dbReference>
<dbReference type="InterPro" id="IPR038591">
    <property type="entry name" value="NolW-like_sf"/>
</dbReference>
<proteinExistence type="inferred from homology"/>
<feature type="region of interest" description="Disordered" evidence="8">
    <location>
        <begin position="629"/>
        <end position="665"/>
    </location>
</feature>
<dbReference type="SMART" id="SM00965">
    <property type="entry name" value="STN"/>
    <property type="match status" value="1"/>
</dbReference>
<evidence type="ECO:0000256" key="9">
    <source>
        <dbReference type="SAM" id="SignalP"/>
    </source>
</evidence>
<evidence type="ECO:0000313" key="11">
    <source>
        <dbReference type="EMBL" id="AQV95629.1"/>
    </source>
</evidence>
<dbReference type="OrthoDB" id="9775455at2"/>
<feature type="signal peptide" evidence="9">
    <location>
        <begin position="1"/>
        <end position="23"/>
    </location>
</feature>
<evidence type="ECO:0000313" key="12">
    <source>
        <dbReference type="Proteomes" id="UP000189627"/>
    </source>
</evidence>
<dbReference type="Proteomes" id="UP000189627">
    <property type="component" value="Chromosome 1"/>
</dbReference>
<gene>
    <name evidence="11" type="ORF">BJN34_17245</name>
</gene>
<dbReference type="Pfam" id="PF03958">
    <property type="entry name" value="Secretin_N"/>
    <property type="match status" value="1"/>
</dbReference>
<dbReference type="PRINTS" id="PR00811">
    <property type="entry name" value="BCTERIALGSPD"/>
</dbReference>
<dbReference type="GO" id="GO:0009279">
    <property type="term" value="C:cell outer membrane"/>
    <property type="evidence" value="ECO:0007669"/>
    <property type="project" value="UniProtKB-SubCell"/>
</dbReference>
<evidence type="ECO:0000259" key="10">
    <source>
        <dbReference type="SMART" id="SM00965"/>
    </source>
</evidence>
<dbReference type="InterPro" id="IPR011990">
    <property type="entry name" value="TPR-like_helical_dom_sf"/>
</dbReference>
<evidence type="ECO:0000256" key="8">
    <source>
        <dbReference type="SAM" id="MobiDB-lite"/>
    </source>
</evidence>
<comment type="subcellular location">
    <subcellularLocation>
        <location evidence="7">Cell outer membrane</location>
    </subcellularLocation>
    <subcellularLocation>
        <location evidence="1">Membrane</location>
    </subcellularLocation>
</comment>
<keyword evidence="4" id="KW-0472">Membrane</keyword>
<dbReference type="PANTHER" id="PTHR30332">
    <property type="entry name" value="PROBABLE GENERAL SECRETION PATHWAY PROTEIN D"/>
    <property type="match status" value="1"/>
</dbReference>
<dbReference type="InterPro" id="IPR004846">
    <property type="entry name" value="T2SS/T3SS_dom"/>
</dbReference>
<protein>
    <submittedName>
        <fullName evidence="11">General secretion pathway protein GspD</fullName>
    </submittedName>
</protein>
<dbReference type="EMBL" id="CP017757">
    <property type="protein sequence ID" value="AQV95629.1"/>
    <property type="molecule type" value="Genomic_DNA"/>
</dbReference>
<evidence type="ECO:0000256" key="5">
    <source>
        <dbReference type="ARBA" id="ARBA00023237"/>
    </source>
</evidence>
<dbReference type="AlphaFoldDB" id="A0A1U9UST7"/>
<dbReference type="InterPro" id="IPR011662">
    <property type="entry name" value="Secretin/TonB_short_N"/>
</dbReference>
<dbReference type="Gene3D" id="3.30.1370.120">
    <property type="match status" value="1"/>
</dbReference>
<comment type="similarity">
    <text evidence="6">Belongs to the bacterial secretin family.</text>
</comment>
<feature type="domain" description="Secretin/TonB short N-terminal" evidence="10">
    <location>
        <begin position="203"/>
        <end position="254"/>
    </location>
</feature>
<keyword evidence="3 9" id="KW-0732">Signal</keyword>
<dbReference type="InterPro" id="IPR050810">
    <property type="entry name" value="Bact_Secretion_Sys_Channel"/>
</dbReference>
<keyword evidence="5" id="KW-0998">Cell outer membrane</keyword>
<name>A0A1U9UST7_CUPNE</name>
<dbReference type="Gene3D" id="1.25.40.10">
    <property type="entry name" value="Tetratricopeptide repeat domain"/>
    <property type="match status" value="1"/>
</dbReference>
<reference evidence="12" key="1">
    <citation type="submission" date="2017-02" db="EMBL/GenBank/DDBJ databases">
        <title>Complete genome sequence of Cupriavidus necator strain NH9, a 3-chlorobenzoate degrader.</title>
        <authorList>
            <person name="Moriuchi R."/>
            <person name="Dohra H."/>
            <person name="Ogawa N."/>
        </authorList>
    </citation>
    <scope>NUCLEOTIDE SEQUENCE [LARGE SCALE GENOMIC DNA]</scope>
    <source>
        <strain evidence="12">NH9</strain>
    </source>
</reference>
<evidence type="ECO:0000256" key="7">
    <source>
        <dbReference type="RuleBase" id="RU004004"/>
    </source>
</evidence>
<sequence>MGMPRAASLLMAFVLAGCGTAGAIRESEGYANEGQYAESVEVLREQLRRNPDDIGLRNAYYRRVETLVRDAVREADAALERGDDDAAIAALRKVLAYDPANLGAQQEIHRIQVIRRLRPQLDEARELQRSDPQAALRRVQQVLDQLPNLREAQALRESLMQRLASVDALSPKLSAALRKPVTLNFREQSLTAIFELIARIAGISIVLDKDINPNARASISATTTTAEDAINLLLATANLQKQYLNADTILIYPSRPDKERDYRSLAVRTFFLSHSDPRQAVAQIKQLFRPKEILVDDRLNGVVVRDSVETLQAIERLIQALDLPQSEVTLDVQVLEVARNDLLNLGINYPGKITGTLSEAVNPGGAGVAVSALRNINADNILLDAGSPQVTLNLLQRSGNTQTLANPKIRVRNREKATISIGERVPVVTTTNANGVVTESVQYQDVGLKLDVEPNISLSNEISIRLAMDVSNIISETVTRTGLITYVLGTRSAKTTLTARNNETQVLAGLIRRADIKTGEGLPGLSRIPVLDRIFGTRQDKQEQTEIVLLITPHIERSLDLPAFQVSTFASGTEARPGIQPLALVGSEGVRVSVTPDPAGAGTSGALPPPAMPLAAPQVVQAPVEHVAPPAAPAAAAASAVPAAPPPSMTAPPPGRLGEPPAAPR</sequence>
<evidence type="ECO:0000256" key="3">
    <source>
        <dbReference type="ARBA" id="ARBA00022729"/>
    </source>
</evidence>
<dbReference type="PRINTS" id="PR01032">
    <property type="entry name" value="PHAGEIV"/>
</dbReference>
<evidence type="ECO:0000256" key="2">
    <source>
        <dbReference type="ARBA" id="ARBA00022448"/>
    </source>
</evidence>
<evidence type="ECO:0000256" key="6">
    <source>
        <dbReference type="RuleBase" id="RU004003"/>
    </source>
</evidence>
<dbReference type="KEGG" id="cuh:BJN34_17245"/>
<evidence type="ECO:0000256" key="4">
    <source>
        <dbReference type="ARBA" id="ARBA00023136"/>
    </source>
</evidence>
<feature type="compositionally biased region" description="Pro residues" evidence="8">
    <location>
        <begin position="643"/>
        <end position="665"/>
    </location>
</feature>
<dbReference type="PANTHER" id="PTHR30332:SF17">
    <property type="entry name" value="TYPE IV PILIATION SYSTEM PROTEIN DR_0774-RELATED"/>
    <property type="match status" value="1"/>
</dbReference>
<feature type="compositionally biased region" description="Low complexity" evidence="8">
    <location>
        <begin position="629"/>
        <end position="642"/>
    </location>
</feature>
<dbReference type="Pfam" id="PF07660">
    <property type="entry name" value="STN"/>
    <property type="match status" value="1"/>
</dbReference>
<dbReference type="GO" id="GO:0015627">
    <property type="term" value="C:type II protein secretion system complex"/>
    <property type="evidence" value="ECO:0007669"/>
    <property type="project" value="TreeGrafter"/>
</dbReference>
<dbReference type="SUPFAM" id="SSF48452">
    <property type="entry name" value="TPR-like"/>
    <property type="match status" value="1"/>
</dbReference>